<dbReference type="Gene3D" id="2.170.270.10">
    <property type="entry name" value="SET domain"/>
    <property type="match status" value="1"/>
</dbReference>
<dbReference type="EMBL" id="JAHUTI010072120">
    <property type="protein sequence ID" value="MED6255844.1"/>
    <property type="molecule type" value="Genomic_DNA"/>
</dbReference>
<organism evidence="1 2">
    <name type="scientific">Ataeniobius toweri</name>
    <dbReference type="NCBI Taxonomy" id="208326"/>
    <lineage>
        <taxon>Eukaryota</taxon>
        <taxon>Metazoa</taxon>
        <taxon>Chordata</taxon>
        <taxon>Craniata</taxon>
        <taxon>Vertebrata</taxon>
        <taxon>Euteleostomi</taxon>
        <taxon>Actinopterygii</taxon>
        <taxon>Neopterygii</taxon>
        <taxon>Teleostei</taxon>
        <taxon>Neoteleostei</taxon>
        <taxon>Acanthomorphata</taxon>
        <taxon>Ovalentaria</taxon>
        <taxon>Atherinomorphae</taxon>
        <taxon>Cyprinodontiformes</taxon>
        <taxon>Goodeidae</taxon>
        <taxon>Ataeniobius</taxon>
    </lineage>
</organism>
<accession>A0ABU7BZR5</accession>
<gene>
    <name evidence="1" type="primary">PRDM5_2</name>
    <name evidence="1" type="ORF">ATANTOWER_015813</name>
</gene>
<reference evidence="1 2" key="1">
    <citation type="submission" date="2021-07" db="EMBL/GenBank/DDBJ databases">
        <authorList>
            <person name="Palmer J.M."/>
        </authorList>
    </citation>
    <scope>NUCLEOTIDE SEQUENCE [LARGE SCALE GENOMIC DNA]</scope>
    <source>
        <strain evidence="1 2">AT_MEX2019</strain>
        <tissue evidence="1">Muscle</tissue>
    </source>
</reference>
<proteinExistence type="predicted"/>
<protein>
    <submittedName>
        <fullName evidence="1">PR domain zinc finger protein 5</fullName>
    </submittedName>
</protein>
<evidence type="ECO:0000313" key="1">
    <source>
        <dbReference type="EMBL" id="MED6255844.1"/>
    </source>
</evidence>
<keyword evidence="2" id="KW-1185">Reference proteome</keyword>
<dbReference type="Proteomes" id="UP001345963">
    <property type="component" value="Unassembled WGS sequence"/>
</dbReference>
<comment type="caution">
    <text evidence="1">The sequence shown here is derived from an EMBL/GenBank/DDBJ whole genome shotgun (WGS) entry which is preliminary data.</text>
</comment>
<evidence type="ECO:0000313" key="2">
    <source>
        <dbReference type="Proteomes" id="UP001345963"/>
    </source>
</evidence>
<dbReference type="InterPro" id="IPR046341">
    <property type="entry name" value="SET_dom_sf"/>
</dbReference>
<sequence>MTMLGMYVPDRFSLKSSKVQDGIGLYTARRVKKGEKFGPFAGEKKLPSELDESSDTRLMWEVNDTCAMLYTFQYTHIFSEKTEDYDCDYETKKVVVHAT</sequence>
<name>A0ABU7BZR5_9TELE</name>